<dbReference type="Pfam" id="PF03822">
    <property type="entry name" value="NAF"/>
    <property type="match status" value="1"/>
</dbReference>
<name>A0AA88VFH2_9ASTE</name>
<keyword evidence="3" id="KW-1185">Reference proteome</keyword>
<proteinExistence type="predicted"/>
<reference evidence="2" key="1">
    <citation type="submission" date="2022-12" db="EMBL/GenBank/DDBJ databases">
        <title>Draft genome assemblies for two species of Escallonia (Escalloniales).</title>
        <authorList>
            <person name="Chanderbali A."/>
            <person name="Dervinis C."/>
            <person name="Anghel I."/>
            <person name="Soltis D."/>
            <person name="Soltis P."/>
            <person name="Zapata F."/>
        </authorList>
    </citation>
    <scope>NUCLEOTIDE SEQUENCE</scope>
    <source>
        <strain evidence="2">UCBG64.0493</strain>
        <tissue evidence="2">Leaf</tissue>
    </source>
</reference>
<dbReference type="InterPro" id="IPR004041">
    <property type="entry name" value="NAF_dom"/>
</dbReference>
<dbReference type="EMBL" id="JAVXUP010002040">
    <property type="protein sequence ID" value="KAK3006108.1"/>
    <property type="molecule type" value="Genomic_DNA"/>
</dbReference>
<evidence type="ECO:0000259" key="1">
    <source>
        <dbReference type="Pfam" id="PF03822"/>
    </source>
</evidence>
<comment type="caution">
    <text evidence="2">The sequence shown here is derived from an EMBL/GenBank/DDBJ whole genome shotgun (WGS) entry which is preliminary data.</text>
</comment>
<accession>A0AA88VFH2</accession>
<gene>
    <name evidence="2" type="ORF">RJ639_017431</name>
</gene>
<feature type="domain" description="NAF" evidence="1">
    <location>
        <begin position="30"/>
        <end position="89"/>
    </location>
</feature>
<organism evidence="2 3">
    <name type="scientific">Escallonia herrerae</name>
    <dbReference type="NCBI Taxonomy" id="1293975"/>
    <lineage>
        <taxon>Eukaryota</taxon>
        <taxon>Viridiplantae</taxon>
        <taxon>Streptophyta</taxon>
        <taxon>Embryophyta</taxon>
        <taxon>Tracheophyta</taxon>
        <taxon>Spermatophyta</taxon>
        <taxon>Magnoliopsida</taxon>
        <taxon>eudicotyledons</taxon>
        <taxon>Gunneridae</taxon>
        <taxon>Pentapetalae</taxon>
        <taxon>asterids</taxon>
        <taxon>campanulids</taxon>
        <taxon>Escalloniales</taxon>
        <taxon>Escalloniaceae</taxon>
        <taxon>Escallonia</taxon>
    </lineage>
</organism>
<dbReference type="Gene3D" id="3.30.310.80">
    <property type="entry name" value="Kinase associated domain 1, KA1"/>
    <property type="match status" value="1"/>
</dbReference>
<sequence length="103" mass="11709">MGFEGVEGSADEMFDESPKRLGLVDREGLLTKSAQFDLSPLFEENKRVDLSPLFYDNEREEMRLATARPTSCVILKLEKVAKAMKFGVRLQGLENRLRGNWAD</sequence>
<protein>
    <recommendedName>
        <fullName evidence="1">NAF domain-containing protein</fullName>
    </recommendedName>
</protein>
<dbReference type="GO" id="GO:0007165">
    <property type="term" value="P:signal transduction"/>
    <property type="evidence" value="ECO:0007669"/>
    <property type="project" value="InterPro"/>
</dbReference>
<evidence type="ECO:0000313" key="2">
    <source>
        <dbReference type="EMBL" id="KAK3006108.1"/>
    </source>
</evidence>
<dbReference type="AlphaFoldDB" id="A0AA88VFH2"/>
<evidence type="ECO:0000313" key="3">
    <source>
        <dbReference type="Proteomes" id="UP001188597"/>
    </source>
</evidence>
<dbReference type="Proteomes" id="UP001188597">
    <property type="component" value="Unassembled WGS sequence"/>
</dbReference>